<proteinExistence type="predicted"/>
<dbReference type="AlphaFoldDB" id="D7EJX6"/>
<dbReference type="STRING" id="7070.D7EJX6"/>
<protein>
    <submittedName>
        <fullName evidence="1">Uncharacterized protein</fullName>
    </submittedName>
</protein>
<dbReference type="EMBL" id="KQ971759">
    <property type="protein sequence ID" value="EFA12901.1"/>
    <property type="molecule type" value="Genomic_DNA"/>
</dbReference>
<reference evidence="1 2" key="1">
    <citation type="journal article" date="2008" name="Nature">
        <title>The genome of the model beetle and pest Tribolium castaneum.</title>
        <authorList>
            <consortium name="Tribolium Genome Sequencing Consortium"/>
            <person name="Richards S."/>
            <person name="Gibbs R.A."/>
            <person name="Weinstock G.M."/>
            <person name="Brown S.J."/>
            <person name="Denell R."/>
            <person name="Beeman R.W."/>
            <person name="Gibbs R."/>
            <person name="Beeman R.W."/>
            <person name="Brown S.J."/>
            <person name="Bucher G."/>
            <person name="Friedrich M."/>
            <person name="Grimmelikhuijzen C.J."/>
            <person name="Klingler M."/>
            <person name="Lorenzen M."/>
            <person name="Richards S."/>
            <person name="Roth S."/>
            <person name="Schroder R."/>
            <person name="Tautz D."/>
            <person name="Zdobnov E.M."/>
            <person name="Muzny D."/>
            <person name="Gibbs R.A."/>
            <person name="Weinstock G.M."/>
            <person name="Attaway T."/>
            <person name="Bell S."/>
            <person name="Buhay C.J."/>
            <person name="Chandrabose M.N."/>
            <person name="Chavez D."/>
            <person name="Clerk-Blankenburg K.P."/>
            <person name="Cree A."/>
            <person name="Dao M."/>
            <person name="Davis C."/>
            <person name="Chacko J."/>
            <person name="Dinh H."/>
            <person name="Dugan-Rocha S."/>
            <person name="Fowler G."/>
            <person name="Garner T.T."/>
            <person name="Garnes J."/>
            <person name="Gnirke A."/>
            <person name="Hawes A."/>
            <person name="Hernandez J."/>
            <person name="Hines S."/>
            <person name="Holder M."/>
            <person name="Hume J."/>
            <person name="Jhangiani S.N."/>
            <person name="Joshi V."/>
            <person name="Khan Z.M."/>
            <person name="Jackson L."/>
            <person name="Kovar C."/>
            <person name="Kowis A."/>
            <person name="Lee S."/>
            <person name="Lewis L.R."/>
            <person name="Margolis J."/>
            <person name="Morgan M."/>
            <person name="Nazareth L.V."/>
            <person name="Nguyen N."/>
            <person name="Okwuonu G."/>
            <person name="Parker D."/>
            <person name="Richards S."/>
            <person name="Ruiz S.J."/>
            <person name="Santibanez J."/>
            <person name="Savard J."/>
            <person name="Scherer S.E."/>
            <person name="Schneider B."/>
            <person name="Sodergren E."/>
            <person name="Tautz D."/>
            <person name="Vattahil S."/>
            <person name="Villasana D."/>
            <person name="White C.S."/>
            <person name="Wright R."/>
            <person name="Park Y."/>
            <person name="Beeman R.W."/>
            <person name="Lord J."/>
            <person name="Oppert B."/>
            <person name="Lorenzen M."/>
            <person name="Brown S."/>
            <person name="Wang L."/>
            <person name="Savard J."/>
            <person name="Tautz D."/>
            <person name="Richards S."/>
            <person name="Weinstock G."/>
            <person name="Gibbs R.A."/>
            <person name="Liu Y."/>
            <person name="Worley K."/>
            <person name="Weinstock G."/>
            <person name="Elsik C.G."/>
            <person name="Reese J.T."/>
            <person name="Elhaik E."/>
            <person name="Landan G."/>
            <person name="Graur D."/>
            <person name="Arensburger P."/>
            <person name="Atkinson P."/>
            <person name="Beeman R.W."/>
            <person name="Beidler J."/>
            <person name="Brown S.J."/>
            <person name="Demuth J.P."/>
            <person name="Drury D.W."/>
            <person name="Du Y.Z."/>
            <person name="Fujiwara H."/>
            <person name="Lorenzen M."/>
            <person name="Maselli V."/>
            <person name="Osanai M."/>
            <person name="Park Y."/>
            <person name="Robertson H.M."/>
            <person name="Tu Z."/>
            <person name="Wang J.J."/>
            <person name="Wang S."/>
            <person name="Richards S."/>
            <person name="Song H."/>
            <person name="Zhang L."/>
            <person name="Sodergren E."/>
            <person name="Werner D."/>
            <person name="Stanke M."/>
            <person name="Morgenstern B."/>
            <person name="Solovyev V."/>
            <person name="Kosarev P."/>
            <person name="Brown G."/>
            <person name="Chen H.C."/>
            <person name="Ermolaeva O."/>
            <person name="Hlavina W."/>
            <person name="Kapustin Y."/>
            <person name="Kiryutin B."/>
            <person name="Kitts P."/>
            <person name="Maglott D."/>
            <person name="Pruitt K."/>
            <person name="Sapojnikov V."/>
            <person name="Souvorov A."/>
            <person name="Mackey A.J."/>
            <person name="Waterhouse R.M."/>
            <person name="Wyder S."/>
            <person name="Zdobnov E.M."/>
            <person name="Zdobnov E.M."/>
            <person name="Wyder S."/>
            <person name="Kriventseva E.V."/>
            <person name="Kadowaki T."/>
            <person name="Bork P."/>
            <person name="Aranda M."/>
            <person name="Bao R."/>
            <person name="Beermann A."/>
            <person name="Berns N."/>
            <person name="Bolognesi R."/>
            <person name="Bonneton F."/>
            <person name="Bopp D."/>
            <person name="Brown S.J."/>
            <person name="Bucher G."/>
            <person name="Butts T."/>
            <person name="Chaumot A."/>
            <person name="Denell R.E."/>
            <person name="Ferrier D.E."/>
            <person name="Friedrich M."/>
            <person name="Gordon C.M."/>
            <person name="Jindra M."/>
            <person name="Klingler M."/>
            <person name="Lan Q."/>
            <person name="Lattorff H.M."/>
            <person name="Laudet V."/>
            <person name="von Levetsow C."/>
            <person name="Liu Z."/>
            <person name="Lutz R."/>
            <person name="Lynch J.A."/>
            <person name="da Fonseca R.N."/>
            <person name="Posnien N."/>
            <person name="Reuter R."/>
            <person name="Roth S."/>
            <person name="Savard J."/>
            <person name="Schinko J.B."/>
            <person name="Schmitt C."/>
            <person name="Schoppmeier M."/>
            <person name="Schroder R."/>
            <person name="Shippy T.D."/>
            <person name="Simonnet F."/>
            <person name="Marques-Souza H."/>
            <person name="Tautz D."/>
            <person name="Tomoyasu Y."/>
            <person name="Trauner J."/>
            <person name="Van der Zee M."/>
            <person name="Vervoort M."/>
            <person name="Wittkopp N."/>
            <person name="Wimmer E.A."/>
            <person name="Yang X."/>
            <person name="Jones A.K."/>
            <person name="Sattelle D.B."/>
            <person name="Ebert P.R."/>
            <person name="Nelson D."/>
            <person name="Scott J.G."/>
            <person name="Beeman R.W."/>
            <person name="Muthukrishnan S."/>
            <person name="Kramer K.J."/>
            <person name="Arakane Y."/>
            <person name="Beeman R.W."/>
            <person name="Zhu Q."/>
            <person name="Hogenkamp D."/>
            <person name="Dixit R."/>
            <person name="Oppert B."/>
            <person name="Jiang H."/>
            <person name="Zou Z."/>
            <person name="Marshall J."/>
            <person name="Elpidina E."/>
            <person name="Vinokurov K."/>
            <person name="Oppert C."/>
            <person name="Zou Z."/>
            <person name="Evans J."/>
            <person name="Lu Z."/>
            <person name="Zhao P."/>
            <person name="Sumathipala N."/>
            <person name="Altincicek B."/>
            <person name="Vilcinskas A."/>
            <person name="Williams M."/>
            <person name="Hultmark D."/>
            <person name="Hetru C."/>
            <person name="Jiang H."/>
            <person name="Grimmelikhuijzen C.J."/>
            <person name="Hauser F."/>
            <person name="Cazzamali G."/>
            <person name="Williamson M."/>
            <person name="Park Y."/>
            <person name="Li B."/>
            <person name="Tanaka Y."/>
            <person name="Predel R."/>
            <person name="Neupert S."/>
            <person name="Schachtner J."/>
            <person name="Verleyen P."/>
            <person name="Raible F."/>
            <person name="Bork P."/>
            <person name="Friedrich M."/>
            <person name="Walden K.K."/>
            <person name="Robertson H.M."/>
            <person name="Angeli S."/>
            <person name="Foret S."/>
            <person name="Bucher G."/>
            <person name="Schuetz S."/>
            <person name="Maleszka R."/>
            <person name="Wimmer E.A."/>
            <person name="Beeman R.W."/>
            <person name="Lorenzen M."/>
            <person name="Tomoyasu Y."/>
            <person name="Miller S.C."/>
            <person name="Grossmann D."/>
            <person name="Bucher G."/>
        </authorList>
    </citation>
    <scope>NUCLEOTIDE SEQUENCE [LARGE SCALE GENOMIC DNA]</scope>
    <source>
        <strain evidence="1 2">Georgia GA2</strain>
    </source>
</reference>
<dbReference type="SUPFAM" id="SSF53098">
    <property type="entry name" value="Ribonuclease H-like"/>
    <property type="match status" value="1"/>
</dbReference>
<dbReference type="HOGENOM" id="CLU_1580554_0_0_1"/>
<dbReference type="InParanoid" id="D7EJX6"/>
<dbReference type="PhylomeDB" id="D7EJX6"/>
<accession>D7EJX6</accession>
<gene>
    <name evidence="1" type="primary">GLEAN_01989</name>
    <name evidence="1" type="ORF">TcasGA2_TC001989</name>
</gene>
<dbReference type="InterPro" id="IPR012337">
    <property type="entry name" value="RNaseH-like_sf"/>
</dbReference>
<reference evidence="1 2" key="2">
    <citation type="journal article" date="2010" name="Nucleic Acids Res.">
        <title>BeetleBase in 2010: revisions to provide comprehensive genomic information for Tribolium castaneum.</title>
        <authorList>
            <person name="Kim H.S."/>
            <person name="Murphy T."/>
            <person name="Xia J."/>
            <person name="Caragea D."/>
            <person name="Park Y."/>
            <person name="Beeman R.W."/>
            <person name="Lorenzen M.D."/>
            <person name="Butcher S."/>
            <person name="Manak J.R."/>
            <person name="Brown S.J."/>
        </authorList>
    </citation>
    <scope>NUCLEOTIDE SEQUENCE [LARGE SCALE GENOMIC DNA]</scope>
    <source>
        <strain evidence="1 2">Georgia GA2</strain>
    </source>
</reference>
<evidence type="ECO:0000313" key="1">
    <source>
        <dbReference type="EMBL" id="EFA12901.1"/>
    </source>
</evidence>
<evidence type="ECO:0000313" key="2">
    <source>
        <dbReference type="Proteomes" id="UP000007266"/>
    </source>
</evidence>
<sequence length="169" mass="19536">MYFKDCSHFLDRMTEEEQITMDFVEILRILLDVLSCVLKWITLLEADECRIPFVIEAFMEIKEIIDSKFEHPQCSNYTKNILDSLESRKEYTIKDIHKAAHLLNPRSKGNLLTAEESVDAMRFISELATAILPADECQNVAPELALYRTSTGLFHKEFVWNSLKSQSNG</sequence>
<keyword evidence="2" id="KW-1185">Reference proteome</keyword>
<organism evidence="1 2">
    <name type="scientific">Tribolium castaneum</name>
    <name type="common">Red flour beetle</name>
    <dbReference type="NCBI Taxonomy" id="7070"/>
    <lineage>
        <taxon>Eukaryota</taxon>
        <taxon>Metazoa</taxon>
        <taxon>Ecdysozoa</taxon>
        <taxon>Arthropoda</taxon>
        <taxon>Hexapoda</taxon>
        <taxon>Insecta</taxon>
        <taxon>Pterygota</taxon>
        <taxon>Neoptera</taxon>
        <taxon>Endopterygota</taxon>
        <taxon>Coleoptera</taxon>
        <taxon>Polyphaga</taxon>
        <taxon>Cucujiformia</taxon>
        <taxon>Tenebrionidae</taxon>
        <taxon>Tenebrionidae incertae sedis</taxon>
        <taxon>Tribolium</taxon>
    </lineage>
</organism>
<name>D7EJX6_TRICA</name>
<dbReference type="Proteomes" id="UP000007266">
    <property type="component" value="Unassembled WGS sequence"/>
</dbReference>